<feature type="region of interest" description="Disordered" evidence="1">
    <location>
        <begin position="20"/>
        <end position="57"/>
    </location>
</feature>
<evidence type="ECO:0000256" key="1">
    <source>
        <dbReference type="SAM" id="MobiDB-lite"/>
    </source>
</evidence>
<dbReference type="InterPro" id="IPR043502">
    <property type="entry name" value="DNA/RNA_pol_sf"/>
</dbReference>
<dbReference type="InterPro" id="IPR043128">
    <property type="entry name" value="Rev_trsase/Diguanyl_cyclase"/>
</dbReference>
<organism evidence="2 3">
    <name type="scientific">Paramuricea clavata</name>
    <name type="common">Red gorgonian</name>
    <name type="synonym">Violescent sea-whip</name>
    <dbReference type="NCBI Taxonomy" id="317549"/>
    <lineage>
        <taxon>Eukaryota</taxon>
        <taxon>Metazoa</taxon>
        <taxon>Cnidaria</taxon>
        <taxon>Anthozoa</taxon>
        <taxon>Octocorallia</taxon>
        <taxon>Malacalcyonacea</taxon>
        <taxon>Plexauridae</taxon>
        <taxon>Paramuricea</taxon>
    </lineage>
</organism>
<dbReference type="SUPFAM" id="SSF56672">
    <property type="entry name" value="DNA/RNA polymerases"/>
    <property type="match status" value="1"/>
</dbReference>
<accession>A0A6S7JTC1</accession>
<name>A0A6S7JTC1_PARCT</name>
<gene>
    <name evidence="2" type="ORF">PACLA_8A085292</name>
</gene>
<dbReference type="Gene3D" id="3.10.10.10">
    <property type="entry name" value="HIV Type 1 Reverse Transcriptase, subunit A, domain 1"/>
    <property type="match status" value="1"/>
</dbReference>
<feature type="compositionally biased region" description="Polar residues" evidence="1">
    <location>
        <begin position="37"/>
        <end position="48"/>
    </location>
</feature>
<sequence length="198" mass="22358">LRTCRRQLVRSVTPLEVKLSDEGTEYQEDSPADKSKTIASCKSNSNGPKESKVSEVDLSDLTTEQQRQAREILCREADAFAQDDVDIGCINLQMKINLTDHEAVQKNYLSIPRPLYPEVKAYIEDLLNRNFMGKSRSPYSSSVGCVRKKDGGMRLCVEYRSLSKKTVPDRHPIPRIQETLDNLGGNCTIPLVYLLDCF</sequence>
<dbReference type="AlphaFoldDB" id="A0A6S7JTC1"/>
<dbReference type="Proteomes" id="UP001152795">
    <property type="component" value="Unassembled WGS sequence"/>
</dbReference>
<dbReference type="OrthoDB" id="5990438at2759"/>
<evidence type="ECO:0000313" key="2">
    <source>
        <dbReference type="EMBL" id="CAB4034837.1"/>
    </source>
</evidence>
<dbReference type="PANTHER" id="PTHR24559">
    <property type="entry name" value="TRANSPOSON TY3-I GAG-POL POLYPROTEIN"/>
    <property type="match status" value="1"/>
</dbReference>
<feature type="non-terminal residue" evidence="2">
    <location>
        <position position="1"/>
    </location>
</feature>
<dbReference type="InterPro" id="IPR053134">
    <property type="entry name" value="RNA-dir_DNA_polymerase"/>
</dbReference>
<comment type="caution">
    <text evidence="2">The sequence shown here is derived from an EMBL/GenBank/DDBJ whole genome shotgun (WGS) entry which is preliminary data.</text>
</comment>
<proteinExistence type="predicted"/>
<dbReference type="Gene3D" id="3.30.70.270">
    <property type="match status" value="1"/>
</dbReference>
<protein>
    <submittedName>
        <fullName evidence="2">Uncharacterized protein</fullName>
    </submittedName>
</protein>
<dbReference type="EMBL" id="CACRXK020020467">
    <property type="protein sequence ID" value="CAB4034837.1"/>
    <property type="molecule type" value="Genomic_DNA"/>
</dbReference>
<evidence type="ECO:0000313" key="3">
    <source>
        <dbReference type="Proteomes" id="UP001152795"/>
    </source>
</evidence>
<reference evidence="2" key="1">
    <citation type="submission" date="2020-04" db="EMBL/GenBank/DDBJ databases">
        <authorList>
            <person name="Alioto T."/>
            <person name="Alioto T."/>
            <person name="Gomez Garrido J."/>
        </authorList>
    </citation>
    <scope>NUCLEOTIDE SEQUENCE</scope>
    <source>
        <strain evidence="2">A484AB</strain>
    </source>
</reference>
<keyword evidence="3" id="KW-1185">Reference proteome</keyword>
<dbReference type="PANTHER" id="PTHR24559:SF435">
    <property type="entry name" value="RIBONUCLEASE H"/>
    <property type="match status" value="1"/>
</dbReference>